<feature type="compositionally biased region" description="Low complexity" evidence="2">
    <location>
        <begin position="336"/>
        <end position="346"/>
    </location>
</feature>
<dbReference type="InterPro" id="IPR032585">
    <property type="entry name" value="DUF4912"/>
</dbReference>
<evidence type="ECO:0000259" key="3">
    <source>
        <dbReference type="Pfam" id="PF12849"/>
    </source>
</evidence>
<feature type="region of interest" description="Disordered" evidence="2">
    <location>
        <begin position="1237"/>
        <end position="1257"/>
    </location>
</feature>
<dbReference type="Gene3D" id="3.40.190.10">
    <property type="entry name" value="Periplasmic binding protein-like II"/>
    <property type="match status" value="2"/>
</dbReference>
<accession>A0A1Z4JC34</accession>
<keyword evidence="5" id="KW-1185">Reference proteome</keyword>
<dbReference type="AlphaFoldDB" id="A0A1Z4JC34"/>
<dbReference type="Proteomes" id="UP000217895">
    <property type="component" value="Chromosome"/>
</dbReference>
<reference evidence="4 5" key="1">
    <citation type="submission" date="2017-06" db="EMBL/GenBank/DDBJ databases">
        <title>Genome sequencing of cyanobaciteial culture collection at National Institute for Environmental Studies (NIES).</title>
        <authorList>
            <person name="Hirose Y."/>
            <person name="Shimura Y."/>
            <person name="Fujisawa T."/>
            <person name="Nakamura Y."/>
            <person name="Kawachi M."/>
        </authorList>
    </citation>
    <scope>NUCLEOTIDE SEQUENCE [LARGE SCALE GENOMIC DNA]</scope>
    <source>
        <strain evidence="4 5">NIES-2135</strain>
    </source>
</reference>
<evidence type="ECO:0000313" key="4">
    <source>
        <dbReference type="EMBL" id="BAY54291.1"/>
    </source>
</evidence>
<evidence type="ECO:0000313" key="5">
    <source>
        <dbReference type="Proteomes" id="UP000217895"/>
    </source>
</evidence>
<name>A0A1Z4JC34_LEPBY</name>
<proteinExistence type="predicted"/>
<dbReference type="PANTHER" id="PTHR30570">
    <property type="entry name" value="PERIPLASMIC PHOSPHATE BINDING COMPONENT OF PHOSPHATE ABC TRANSPORTER"/>
    <property type="match status" value="1"/>
</dbReference>
<dbReference type="Pfam" id="PF12849">
    <property type="entry name" value="PBP_like_2"/>
    <property type="match status" value="1"/>
</dbReference>
<feature type="region of interest" description="Disordered" evidence="2">
    <location>
        <begin position="844"/>
        <end position="887"/>
    </location>
</feature>
<feature type="compositionally biased region" description="Basic and acidic residues" evidence="2">
    <location>
        <begin position="1237"/>
        <end position="1251"/>
    </location>
</feature>
<protein>
    <submittedName>
        <fullName evidence="4">Rho termination factor domain protein</fullName>
    </submittedName>
</protein>
<keyword evidence="1" id="KW-0732">Signal</keyword>
<dbReference type="EMBL" id="AP018203">
    <property type="protein sequence ID" value="BAY54291.1"/>
    <property type="molecule type" value="Genomic_DNA"/>
</dbReference>
<feature type="domain" description="PBP" evidence="3">
    <location>
        <begin position="49"/>
        <end position="279"/>
    </location>
</feature>
<dbReference type="Pfam" id="PF16258">
    <property type="entry name" value="DUF4912"/>
    <property type="match status" value="1"/>
</dbReference>
<evidence type="ECO:0000256" key="1">
    <source>
        <dbReference type="ARBA" id="ARBA00022729"/>
    </source>
</evidence>
<feature type="region of interest" description="Disordered" evidence="2">
    <location>
        <begin position="513"/>
        <end position="535"/>
    </location>
</feature>
<dbReference type="InterPro" id="IPR024370">
    <property type="entry name" value="PBP_domain"/>
</dbReference>
<gene>
    <name evidence="4" type="ORF">NIES2135_11080</name>
</gene>
<feature type="compositionally biased region" description="Low complexity" evidence="2">
    <location>
        <begin position="867"/>
        <end position="879"/>
    </location>
</feature>
<dbReference type="InterPro" id="IPR050811">
    <property type="entry name" value="Phosphate_ABC_transporter"/>
</dbReference>
<feature type="compositionally biased region" description="Pro residues" evidence="2">
    <location>
        <begin position="448"/>
        <end position="458"/>
    </location>
</feature>
<sequence>MLPNQKSSALGFALLLTTVATVKPLESIFVPQTLAQAAPTSFPFPSSVPSGTTIQIDGSSSMVTINQALKQRFEQQFSGSTINLNYSGTPAGLQALRDGKIDLAAIGRPLTASERQEGLVPVALERGKIAIITSPDNPFKGGITVVQLVKIVRGEITDWSELGGAPGKIRFIDRPDLSDTRTAFRNYSVFIQPSESVSSSSPIRTPEDSTQAVAQQLGQDGISFAPANQVLGNSSVRIVPMHNTLPNDPRYPFSQPFYYVHKATPSPGAAALLGYITSDVGRNLVQTTESDPASLALDPATLFAAGTAATVASLNPGNPGNIGAGAGSSPAPAPSPAGAATPNSTSGTAPDGQAPDSTANAQKIAEQVPAGSANEPTIVGQVPAGSANAQPSSNNDTSNNDSGIPGWLWWLLPLGLGALLLGWLLRGRRSTPSTAEVPPAAPSLSPAPTAPPPPPPLMTPSEPDISLASRAESVISSDRAAIAEVQPPTIPSAAMGGAAVIAGAGAAAAASQLGRADAGDSPEPIPQSTSEVEPPAEVAGAGAAAAASQLEQALEHSDVEGVPESTTAASAIEVEPTAVPERPLVEIREMPPIEMTAPSIEPPEAPPESDFDLSGAAALGLAGLGTAAWMNRTRSGVPPEPEPLVTLDAIEDLDAPEDAILDQPAIELNLDDAPSVVEAVPQPSYEQLAFEQGVAPIDATDATEPLVENSNNAQGMIPEIAAFGGAAALGVAGMGQAGDNFSGIDPEPQLEEVIEPEDTDETPASVESSDLEIIDAEPISDDEARSIMDNSEAQVIELEEPPIIAATSEVESVEASSSIPEIAALGGAATAAGLAGIAGSRLADQEANLESPQPEVPDTQETPAMIDPSQPDASAASSDESTDESALPGIAAVGGIATGMVGMAMARSDEGQTIVESARFDVGQTDLSSEALADVDEGLPDLPDGYGDSRIVLMPRDPQWAYAYWDIPNEHKSELRNQGGQNLVLRLYDVTDVDLAHQSPHSLQQFACDEMARDWYLPIPVSDRDYIAEIGYMSGDGRWLMLARSHSVRIPPAYPSAWENDQFVTIDWEEELTGKTFLTLGSPAAESEIGSPNGMYDQIFDLSQGAELQRMAGSIFGSMQQVPAAAVSSFVFPSGMGMWALPTVSGMSGIGMSGVGMFSGSAIPARPRKFWLVADAELIIYGATEPDATVSIGGQIIPLNPDGTFRFQMSFQDGLIDYPILAVAKDGEQTRSIHLKFNRETPSRNTNTKDEAIDEWQ</sequence>
<dbReference type="PANTHER" id="PTHR30570:SF1">
    <property type="entry name" value="PHOSPHATE-BINDING PROTEIN PSTS"/>
    <property type="match status" value="1"/>
</dbReference>
<evidence type="ECO:0000256" key="2">
    <source>
        <dbReference type="SAM" id="MobiDB-lite"/>
    </source>
</evidence>
<dbReference type="SUPFAM" id="SSF53850">
    <property type="entry name" value="Periplasmic binding protein-like II"/>
    <property type="match status" value="1"/>
</dbReference>
<feature type="region of interest" description="Disordered" evidence="2">
    <location>
        <begin position="321"/>
        <end position="399"/>
    </location>
</feature>
<feature type="region of interest" description="Disordered" evidence="2">
    <location>
        <begin position="430"/>
        <end position="464"/>
    </location>
</feature>
<organism evidence="4 5">
    <name type="scientific">Leptolyngbya boryana NIES-2135</name>
    <dbReference type="NCBI Taxonomy" id="1973484"/>
    <lineage>
        <taxon>Bacteria</taxon>
        <taxon>Bacillati</taxon>
        <taxon>Cyanobacteriota</taxon>
        <taxon>Cyanophyceae</taxon>
        <taxon>Leptolyngbyales</taxon>
        <taxon>Leptolyngbyaceae</taxon>
        <taxon>Leptolyngbya group</taxon>
        <taxon>Leptolyngbya</taxon>
    </lineage>
</organism>